<accession>A0A6G0ZAN4</accession>
<keyword evidence="2" id="KW-1185">Reference proteome</keyword>
<gene>
    <name evidence="1" type="ORF">FWK35_00008540</name>
</gene>
<evidence type="ECO:0000313" key="2">
    <source>
        <dbReference type="Proteomes" id="UP000478052"/>
    </source>
</evidence>
<name>A0A6G0ZAN4_APHCR</name>
<organism evidence="1 2">
    <name type="scientific">Aphis craccivora</name>
    <name type="common">Cowpea aphid</name>
    <dbReference type="NCBI Taxonomy" id="307492"/>
    <lineage>
        <taxon>Eukaryota</taxon>
        <taxon>Metazoa</taxon>
        <taxon>Ecdysozoa</taxon>
        <taxon>Arthropoda</taxon>
        <taxon>Hexapoda</taxon>
        <taxon>Insecta</taxon>
        <taxon>Pterygota</taxon>
        <taxon>Neoptera</taxon>
        <taxon>Paraneoptera</taxon>
        <taxon>Hemiptera</taxon>
        <taxon>Sternorrhyncha</taxon>
        <taxon>Aphidomorpha</taxon>
        <taxon>Aphidoidea</taxon>
        <taxon>Aphididae</taxon>
        <taxon>Aphidini</taxon>
        <taxon>Aphis</taxon>
        <taxon>Aphis</taxon>
    </lineage>
</organism>
<dbReference type="Proteomes" id="UP000478052">
    <property type="component" value="Unassembled WGS sequence"/>
</dbReference>
<dbReference type="AlphaFoldDB" id="A0A6G0ZAN4"/>
<dbReference type="PANTHER" id="PTHR36688">
    <property type="entry name" value="ENDO/EXONUCLEASE/PHOSPHATASE DOMAIN-CONTAINING PROTEIN"/>
    <property type="match status" value="1"/>
</dbReference>
<reference evidence="1 2" key="1">
    <citation type="submission" date="2019-08" db="EMBL/GenBank/DDBJ databases">
        <title>Whole genome of Aphis craccivora.</title>
        <authorList>
            <person name="Voronova N.V."/>
            <person name="Shulinski R.S."/>
            <person name="Bandarenka Y.V."/>
            <person name="Zhorov D.G."/>
            <person name="Warner D."/>
        </authorList>
    </citation>
    <scope>NUCLEOTIDE SEQUENCE [LARGE SCALE GENOMIC DNA]</scope>
    <source>
        <strain evidence="1">180601</strain>
        <tissue evidence="1">Whole Body</tissue>
    </source>
</reference>
<dbReference type="InterPro" id="IPR052560">
    <property type="entry name" value="RdDP_mobile_element"/>
</dbReference>
<dbReference type="EMBL" id="VUJU01000933">
    <property type="protein sequence ID" value="KAF0767599.1"/>
    <property type="molecule type" value="Genomic_DNA"/>
</dbReference>
<proteinExistence type="predicted"/>
<comment type="caution">
    <text evidence="1">The sequence shown here is derived from an EMBL/GenBank/DDBJ whole genome shotgun (WGS) entry which is preliminary data.</text>
</comment>
<protein>
    <submittedName>
        <fullName evidence="1">Anaphase-promoting complex subunit 1-like</fullName>
    </submittedName>
</protein>
<dbReference type="PANTHER" id="PTHR36688:SF1">
    <property type="entry name" value="ENDONUCLEASE_EXONUCLEASE_PHOSPHATASE DOMAIN-CONTAINING PROTEIN"/>
    <property type="match status" value="1"/>
</dbReference>
<sequence length="175" mass="20246">MKLALERPHEKYGSTMFQYTPHNIPFNFTNPTNFENQRTKIVIDNFNSHNSKWDFNETSGLNTSAEGYSPISPPPIITLLNEKNQDGEEVEKWAEANDLIIIHDINLPPSLNSNSWRIEYNQDIISKVKAPIPNSQHRPIKYQINAIISSENVLTIKCYNFKKTYKRKLKDTTGH</sequence>
<evidence type="ECO:0000313" key="1">
    <source>
        <dbReference type="EMBL" id="KAF0767599.1"/>
    </source>
</evidence>